<name>A0A024FUN9_9STRA</name>
<evidence type="ECO:0000313" key="3">
    <source>
        <dbReference type="EMBL" id="CCI10840.1"/>
    </source>
</evidence>
<dbReference type="InterPro" id="IPR001478">
    <property type="entry name" value="PDZ"/>
</dbReference>
<dbReference type="InterPro" id="IPR043153">
    <property type="entry name" value="DENN_C"/>
</dbReference>
<dbReference type="InterPro" id="IPR036034">
    <property type="entry name" value="PDZ_sf"/>
</dbReference>
<dbReference type="PANTHER" id="PTHR15288:SF0">
    <property type="entry name" value="UDENN DOMAIN-CONTAINING PROTEIN"/>
    <property type="match status" value="1"/>
</dbReference>
<feature type="region of interest" description="Disordered" evidence="1">
    <location>
        <begin position="91"/>
        <end position="110"/>
    </location>
</feature>
<feature type="compositionally biased region" description="Polar residues" evidence="1">
    <location>
        <begin position="91"/>
        <end position="102"/>
    </location>
</feature>
<evidence type="ECO:0000256" key="1">
    <source>
        <dbReference type="SAM" id="MobiDB-lite"/>
    </source>
</evidence>
<dbReference type="STRING" id="65357.A0A024FUN9"/>
<dbReference type="SUPFAM" id="SSF50156">
    <property type="entry name" value="PDZ domain-like"/>
    <property type="match status" value="1"/>
</dbReference>
<evidence type="ECO:0000259" key="2">
    <source>
        <dbReference type="PROSITE" id="PS50211"/>
    </source>
</evidence>
<dbReference type="OrthoDB" id="74314at2759"/>
<dbReference type="SMART" id="SM00799">
    <property type="entry name" value="DENN"/>
    <property type="match status" value="1"/>
</dbReference>
<dbReference type="SMART" id="SM00800">
    <property type="entry name" value="uDENN"/>
    <property type="match status" value="1"/>
</dbReference>
<keyword evidence="4" id="KW-1185">Reference proteome</keyword>
<organism evidence="3 4">
    <name type="scientific">Albugo candida</name>
    <dbReference type="NCBI Taxonomy" id="65357"/>
    <lineage>
        <taxon>Eukaryota</taxon>
        <taxon>Sar</taxon>
        <taxon>Stramenopiles</taxon>
        <taxon>Oomycota</taxon>
        <taxon>Peronosporomycetes</taxon>
        <taxon>Albuginales</taxon>
        <taxon>Albuginaceae</taxon>
        <taxon>Albugo</taxon>
    </lineage>
</organism>
<dbReference type="InterPro" id="IPR001194">
    <property type="entry name" value="cDENN_dom"/>
</dbReference>
<feature type="domain" description="UDENN" evidence="2">
    <location>
        <begin position="109"/>
        <end position="737"/>
    </location>
</feature>
<dbReference type="SMART" id="SM00228">
    <property type="entry name" value="PDZ"/>
    <property type="match status" value="1"/>
</dbReference>
<dbReference type="InterPro" id="IPR005113">
    <property type="entry name" value="uDENN_dom"/>
</dbReference>
<sequence length="789" mass="89887">MLASIPTYRRASLEYESIADNNVCACGSQDSWKNRLVDYCVELAWKDPLDCDSDGEDRDSGSNQKSASVETRNEDVQYACKPEVASSSLINDRKIQSLSTQPEQDDDTVSDCNQVKSHIRTQENPFVLHRYPQDDHADFSFPDGISYFCIPHKKEDNMSDSTSPPVFSFLMTSGDGTRVYGFVVNLPQMLDDGDINETPAESRVLCLISHHPLFSLLSSLTTWIHSVIVETMMRVTDRWSLLGSIFDRIIYLPTLLPTMGQDVCLHLSYTPPFGAKCRDWEFDYQLPRGKLPYIEDYCYHLLFRCLSLDHIVYLVNCLLLEQRVLLHSNDQETLTPVCEALKSLMFPFTWEHVYIPFLPLSLIDYLHAPMPYLIGIQSSALCAREINGEVLTSCVVVHLDKNRVIAPMRWSYHQSTCSSSELTRLPSHAVNILIDTINGDEEVPHPRQNDKRALPSTTTHKRTRILKRLSRRRKLTRTSVNFELHRPFTRLEEVSCSFSGGALGITFEEFKGPSAAPAIVREFPKFASGRVGPAERSGVVKIGSLLVAINNVAVLGWSFRHTIRLLQQAPRPVLLRFWSPSDRENVVASSIRRVKSEASLSNDKPLGSDGIKRYERRLSNETIEVCERKANRILPWVDGVRASFAVLFTALLHHVDSFVRVESLKHRITTSRGADHRDNLMQNNTSQFPCSVHFDDQGFLNCSALSSQNFLQDFVNKQAFVEFINDLALEKVSARNDCYRRITLFKQLLHLFHESEHPKLAITLLIERQFEMIESRSEHISIHFDTVSK</sequence>
<dbReference type="PANTHER" id="PTHR15288">
    <property type="entry name" value="DENN DOMAIN-CONTAINING PROTEIN 2"/>
    <property type="match status" value="1"/>
</dbReference>
<reference evidence="3 4" key="1">
    <citation type="submission" date="2012-05" db="EMBL/GenBank/DDBJ databases">
        <title>Recombination and specialization in a pathogen metapopulation.</title>
        <authorList>
            <person name="Gardiner A."/>
            <person name="Kemen E."/>
            <person name="Schultz-Larsen T."/>
            <person name="MacLean D."/>
            <person name="Van Oosterhout C."/>
            <person name="Jones J.D.G."/>
        </authorList>
    </citation>
    <scope>NUCLEOTIDE SEQUENCE [LARGE SCALE GENOMIC DNA]</scope>
    <source>
        <strain evidence="3 4">Ac Nc2</strain>
    </source>
</reference>
<dbReference type="Gene3D" id="2.30.42.10">
    <property type="match status" value="1"/>
</dbReference>
<dbReference type="InterPro" id="IPR051942">
    <property type="entry name" value="DENN_domain_containing_2"/>
</dbReference>
<proteinExistence type="predicted"/>
<protein>
    <recommendedName>
        <fullName evidence="2">UDENN domain-containing protein</fullName>
    </recommendedName>
</protein>
<dbReference type="InParanoid" id="A0A024FUN9"/>
<dbReference type="Pfam" id="PF03456">
    <property type="entry name" value="uDENN"/>
    <property type="match status" value="1"/>
</dbReference>
<comment type="caution">
    <text evidence="3">The sequence shown here is derived from an EMBL/GenBank/DDBJ whole genome shotgun (WGS) entry which is preliminary data.</text>
</comment>
<dbReference type="AlphaFoldDB" id="A0A024FUN9"/>
<dbReference type="Gene3D" id="3.40.50.11500">
    <property type="match status" value="1"/>
</dbReference>
<dbReference type="Proteomes" id="UP000053237">
    <property type="component" value="Unassembled WGS sequence"/>
</dbReference>
<dbReference type="Gene3D" id="3.30.450.200">
    <property type="match status" value="1"/>
</dbReference>
<feature type="compositionally biased region" description="Polar residues" evidence="1">
    <location>
        <begin position="61"/>
        <end position="70"/>
    </location>
</feature>
<dbReference type="PROSITE" id="PS50211">
    <property type="entry name" value="DENN"/>
    <property type="match status" value="1"/>
</dbReference>
<feature type="region of interest" description="Disordered" evidence="1">
    <location>
        <begin position="51"/>
        <end position="74"/>
    </location>
</feature>
<dbReference type="InterPro" id="IPR037516">
    <property type="entry name" value="Tripartite_DENN"/>
</dbReference>
<dbReference type="EMBL" id="CAIX01000424">
    <property type="protein sequence ID" value="CCI10840.1"/>
    <property type="molecule type" value="Genomic_DNA"/>
</dbReference>
<accession>A0A024FUN9</accession>
<gene>
    <name evidence="3" type="ORF">BN9_118230</name>
</gene>
<dbReference type="Pfam" id="PF02141">
    <property type="entry name" value="DENN"/>
    <property type="match status" value="1"/>
</dbReference>
<evidence type="ECO:0000313" key="4">
    <source>
        <dbReference type="Proteomes" id="UP000053237"/>
    </source>
</evidence>